<feature type="compositionally biased region" description="Polar residues" evidence="1">
    <location>
        <begin position="58"/>
        <end position="70"/>
    </location>
</feature>
<organism evidence="2 3">
    <name type="scientific">Gonapodya prolifera (strain JEL478)</name>
    <name type="common">Monoblepharis prolifera</name>
    <dbReference type="NCBI Taxonomy" id="1344416"/>
    <lineage>
        <taxon>Eukaryota</taxon>
        <taxon>Fungi</taxon>
        <taxon>Fungi incertae sedis</taxon>
        <taxon>Chytridiomycota</taxon>
        <taxon>Chytridiomycota incertae sedis</taxon>
        <taxon>Monoblepharidomycetes</taxon>
        <taxon>Monoblepharidales</taxon>
        <taxon>Gonapodyaceae</taxon>
        <taxon>Gonapodya</taxon>
    </lineage>
</organism>
<feature type="region of interest" description="Disordered" evidence="1">
    <location>
        <begin position="256"/>
        <end position="275"/>
    </location>
</feature>
<gene>
    <name evidence="2" type="ORF">M427DRAFT_61987</name>
</gene>
<accession>A0A139A1N6</accession>
<sequence>MRGKLNTNKRKTDEPIDWDGPSRSTDLDMGDGNGEGGARDAEVTTTGTEGLNGEDALKTSSISEAINIDNSTEDQTAEVSKRPKRAQKASKDDTSTTPPSKRPRRAPASGASPQDVDTAGDEQLAKKLASESKRPRRATAVAAKAAIKAEVDDDSNEKFQPPVEEKKSAQSGKSTLAGKKKSGKAKTKDERDWSLEGALRSREGGLAQMSESSVRAYFHPNTFFQLPLEDCVELAAMLPSFDVALSIPPRLSAVSAETVSQETATDTSPGLLPEDKKIDDVAMEVL</sequence>
<protein>
    <submittedName>
        <fullName evidence="2">Uncharacterized protein</fullName>
    </submittedName>
</protein>
<feature type="compositionally biased region" description="Low complexity" evidence="1">
    <location>
        <begin position="138"/>
        <end position="148"/>
    </location>
</feature>
<feature type="non-terminal residue" evidence="2">
    <location>
        <position position="286"/>
    </location>
</feature>
<dbReference type="Proteomes" id="UP000070544">
    <property type="component" value="Unassembled WGS sequence"/>
</dbReference>
<evidence type="ECO:0000256" key="1">
    <source>
        <dbReference type="SAM" id="MobiDB-lite"/>
    </source>
</evidence>
<proteinExistence type="predicted"/>
<evidence type="ECO:0000313" key="3">
    <source>
        <dbReference type="Proteomes" id="UP000070544"/>
    </source>
</evidence>
<feature type="compositionally biased region" description="Polar residues" evidence="1">
    <location>
        <begin position="256"/>
        <end position="268"/>
    </location>
</feature>
<keyword evidence="3" id="KW-1185">Reference proteome</keyword>
<reference evidence="2 3" key="1">
    <citation type="journal article" date="2015" name="Genome Biol. Evol.">
        <title>Phylogenomic analyses indicate that early fungi evolved digesting cell walls of algal ancestors of land plants.</title>
        <authorList>
            <person name="Chang Y."/>
            <person name="Wang S."/>
            <person name="Sekimoto S."/>
            <person name="Aerts A.L."/>
            <person name="Choi C."/>
            <person name="Clum A."/>
            <person name="LaButti K.M."/>
            <person name="Lindquist E.A."/>
            <person name="Yee Ngan C."/>
            <person name="Ohm R.A."/>
            <person name="Salamov A.A."/>
            <person name="Grigoriev I.V."/>
            <person name="Spatafora J.W."/>
            <person name="Berbee M.L."/>
        </authorList>
    </citation>
    <scope>NUCLEOTIDE SEQUENCE [LARGE SCALE GENOMIC DNA]</scope>
    <source>
        <strain evidence="2 3">JEL478</strain>
    </source>
</reference>
<evidence type="ECO:0000313" key="2">
    <source>
        <dbReference type="EMBL" id="KXS10455.1"/>
    </source>
</evidence>
<feature type="compositionally biased region" description="Basic and acidic residues" evidence="1">
    <location>
        <begin position="123"/>
        <end position="133"/>
    </location>
</feature>
<feature type="compositionally biased region" description="Basic and acidic residues" evidence="1">
    <location>
        <begin position="186"/>
        <end position="197"/>
    </location>
</feature>
<dbReference type="AlphaFoldDB" id="A0A139A1N6"/>
<feature type="region of interest" description="Disordered" evidence="1">
    <location>
        <begin position="1"/>
        <end position="197"/>
    </location>
</feature>
<name>A0A139A1N6_GONPJ</name>
<dbReference type="EMBL" id="KQ965821">
    <property type="protein sequence ID" value="KXS10455.1"/>
    <property type="molecule type" value="Genomic_DNA"/>
</dbReference>